<feature type="transmembrane region" description="Helical" evidence="1">
    <location>
        <begin position="289"/>
        <end position="312"/>
    </location>
</feature>
<dbReference type="Proteomes" id="UP000319499">
    <property type="component" value="Unassembled WGS sequence"/>
</dbReference>
<gene>
    <name evidence="2" type="ORF">ETU09_08085</name>
</gene>
<name>A0A563DAH4_9FLAO</name>
<keyword evidence="1" id="KW-0812">Transmembrane</keyword>
<dbReference type="AlphaFoldDB" id="A0A563DAH4"/>
<proteinExistence type="predicted"/>
<reference evidence="2 3" key="1">
    <citation type="submission" date="2019-02" db="EMBL/GenBank/DDBJ databases">
        <title>Apibacter muscae sp. nov.: a novel member of the house fly microbiota.</title>
        <authorList>
            <person name="Park R."/>
        </authorList>
    </citation>
    <scope>NUCLEOTIDE SEQUENCE [LARGE SCALE GENOMIC DNA]</scope>
    <source>
        <strain evidence="2 3">AL1</strain>
    </source>
</reference>
<feature type="transmembrane region" description="Helical" evidence="1">
    <location>
        <begin position="6"/>
        <end position="24"/>
    </location>
</feature>
<organism evidence="2 3">
    <name type="scientific">Apibacter muscae</name>
    <dbReference type="NCBI Taxonomy" id="2509004"/>
    <lineage>
        <taxon>Bacteria</taxon>
        <taxon>Pseudomonadati</taxon>
        <taxon>Bacteroidota</taxon>
        <taxon>Flavobacteriia</taxon>
        <taxon>Flavobacteriales</taxon>
        <taxon>Weeksellaceae</taxon>
        <taxon>Apibacter</taxon>
    </lineage>
</organism>
<keyword evidence="1" id="KW-0472">Membrane</keyword>
<dbReference type="OrthoDB" id="674965at2"/>
<keyword evidence="1" id="KW-1133">Transmembrane helix</keyword>
<dbReference type="EMBL" id="SELH01000024">
    <property type="protein sequence ID" value="TWP27069.1"/>
    <property type="molecule type" value="Genomic_DNA"/>
</dbReference>
<comment type="caution">
    <text evidence="2">The sequence shown here is derived from an EMBL/GenBank/DDBJ whole genome shotgun (WGS) entry which is preliminary data.</text>
</comment>
<evidence type="ECO:0000313" key="3">
    <source>
        <dbReference type="Proteomes" id="UP000319499"/>
    </source>
</evidence>
<protein>
    <submittedName>
        <fullName evidence="2">Uncharacterized protein</fullName>
    </submittedName>
</protein>
<keyword evidence="3" id="KW-1185">Reference proteome</keyword>
<sequence>MDASLLVLNIIFLIITIIIPGLILKRFYYLGEFSNQFNNTSTANNVISTIFLGSVVVVLTLLLTSIASSSTFTTDQSQINEIYENLSKNKIPPYNIEVIKLLIQYLFTSIFLAILIGFTSHKIVRILKLDVRFPLFRFANHWHYYFRGEISITKPFKHINKKINQTYADILFRIKGEDTILYSGIISQYTIDNKTNDLKFIYLTNAKKRKEEKEEFKDIPGDCFVIPFDKVININIQYLGVDKEEHKSIVRNKLYVNLINLVSILSFLSVFILIFLQSLLPELPWYKKALGLISSNIALIFLSSIFFNLIEYVRPQRNKKLPNFISYLILLSFFFFFVYITLKSYNLLH</sequence>
<feature type="transmembrane region" description="Helical" evidence="1">
    <location>
        <begin position="98"/>
        <end position="118"/>
    </location>
</feature>
<feature type="transmembrane region" description="Helical" evidence="1">
    <location>
        <begin position="254"/>
        <end position="277"/>
    </location>
</feature>
<evidence type="ECO:0000256" key="1">
    <source>
        <dbReference type="SAM" id="Phobius"/>
    </source>
</evidence>
<evidence type="ECO:0000313" key="2">
    <source>
        <dbReference type="EMBL" id="TWP27069.1"/>
    </source>
</evidence>
<accession>A0A563DAH4</accession>
<feature type="transmembrane region" description="Helical" evidence="1">
    <location>
        <begin position="45"/>
        <end position="67"/>
    </location>
</feature>
<dbReference type="RefSeq" id="WP_146293015.1">
    <property type="nucleotide sequence ID" value="NZ_SELH01000024.1"/>
</dbReference>
<feature type="transmembrane region" description="Helical" evidence="1">
    <location>
        <begin position="324"/>
        <end position="342"/>
    </location>
</feature>